<dbReference type="CDD" id="cd11583">
    <property type="entry name" value="Orc6_mid"/>
    <property type="match status" value="1"/>
</dbReference>
<evidence type="ECO:0000313" key="9">
    <source>
        <dbReference type="EMBL" id="KAK9813027.1"/>
    </source>
</evidence>
<keyword evidence="3" id="KW-0235">DNA replication</keyword>
<feature type="domain" description="ORC6 second cyclin-like" evidence="8">
    <location>
        <begin position="109"/>
        <end position="197"/>
    </location>
</feature>
<dbReference type="GO" id="GO:0006270">
    <property type="term" value="P:DNA replication initiation"/>
    <property type="evidence" value="ECO:0007669"/>
    <property type="project" value="TreeGrafter"/>
</dbReference>
<organism evidence="9 10">
    <name type="scientific">[Myrmecia] bisecta</name>
    <dbReference type="NCBI Taxonomy" id="41462"/>
    <lineage>
        <taxon>Eukaryota</taxon>
        <taxon>Viridiplantae</taxon>
        <taxon>Chlorophyta</taxon>
        <taxon>core chlorophytes</taxon>
        <taxon>Trebouxiophyceae</taxon>
        <taxon>Trebouxiales</taxon>
        <taxon>Trebouxiaceae</taxon>
        <taxon>Myrmecia</taxon>
    </lineage>
</organism>
<accession>A0AAW1PY81</accession>
<keyword evidence="4" id="KW-0238">DNA-binding</keyword>
<evidence type="ECO:0000259" key="8">
    <source>
        <dbReference type="Pfam" id="PF21913"/>
    </source>
</evidence>
<name>A0AAW1PY81_9CHLO</name>
<feature type="region of interest" description="Disordered" evidence="6">
    <location>
        <begin position="221"/>
        <end position="280"/>
    </location>
</feature>
<dbReference type="Proteomes" id="UP001489004">
    <property type="component" value="Unassembled WGS sequence"/>
</dbReference>
<dbReference type="Gene3D" id="1.10.472.10">
    <property type="entry name" value="Cyclin-like"/>
    <property type="match status" value="1"/>
</dbReference>
<gene>
    <name evidence="9" type="ORF">WJX72_007774</name>
</gene>
<keyword evidence="10" id="KW-1185">Reference proteome</keyword>
<evidence type="ECO:0000256" key="4">
    <source>
        <dbReference type="ARBA" id="ARBA00023125"/>
    </source>
</evidence>
<evidence type="ECO:0000256" key="3">
    <source>
        <dbReference type="ARBA" id="ARBA00022705"/>
    </source>
</evidence>
<comment type="caution">
    <text evidence="9">The sequence shown here is derived from an EMBL/GenBank/DDBJ whole genome shotgun (WGS) entry which is preliminary data.</text>
</comment>
<comment type="similarity">
    <text evidence="2">Belongs to the ORC6 family.</text>
</comment>
<dbReference type="PANTHER" id="PTHR13394:SF0">
    <property type="entry name" value="ORIGIN RECOGNITION COMPLEX SUBUNIT 6"/>
    <property type="match status" value="1"/>
</dbReference>
<feature type="compositionally biased region" description="Acidic residues" evidence="6">
    <location>
        <begin position="229"/>
        <end position="245"/>
    </location>
</feature>
<dbReference type="Pfam" id="PF05460">
    <property type="entry name" value="ORC6"/>
    <property type="match status" value="1"/>
</dbReference>
<sequence length="300" mass="32889">MVLQTAGQNGEHLPNTFKPGAKRKLGIVNPQVTAKANELVRLASQKFGGGALGQGEICKQAVCFELTCASLGQEVDHASVVRLSGATEKVYNSTKIALQRGLGVKCRVGARELCVQFGCARLEPGVQRNLALYKQRFIQQLPPGQRDAADFSRSVFTAAAFFLTARKEKIKVDRKQLLDTLGIPGPEFTTTTNSMSQLIFDVTGVERKKRKAGEIKSNRALVDKHSTAEEEEQSGDENEDIEEEEGMAHRPDKPTKRTKAKEYAAWKDQVTKKAPASKGMTLEKLKQTTLSFGRASEPIV</sequence>
<proteinExistence type="inferred from homology"/>
<evidence type="ECO:0000259" key="7">
    <source>
        <dbReference type="Pfam" id="PF05460"/>
    </source>
</evidence>
<dbReference type="AlphaFoldDB" id="A0AAW1PY81"/>
<dbReference type="EMBL" id="JALJOR010000008">
    <property type="protein sequence ID" value="KAK9813027.1"/>
    <property type="molecule type" value="Genomic_DNA"/>
</dbReference>
<evidence type="ECO:0008006" key="11">
    <source>
        <dbReference type="Google" id="ProtNLM"/>
    </source>
</evidence>
<dbReference type="InterPro" id="IPR054113">
    <property type="entry name" value="ORC6_cyclin-like_2nd"/>
</dbReference>
<evidence type="ECO:0000256" key="2">
    <source>
        <dbReference type="ARBA" id="ARBA00010840"/>
    </source>
</evidence>
<dbReference type="Pfam" id="PF21913">
    <property type="entry name" value="ORC6_2nd"/>
    <property type="match status" value="1"/>
</dbReference>
<evidence type="ECO:0000256" key="6">
    <source>
        <dbReference type="SAM" id="MobiDB-lite"/>
    </source>
</evidence>
<feature type="region of interest" description="Disordered" evidence="6">
    <location>
        <begin position="1"/>
        <end position="21"/>
    </location>
</feature>
<dbReference type="GO" id="GO:0005664">
    <property type="term" value="C:nuclear origin of replication recognition complex"/>
    <property type="evidence" value="ECO:0007669"/>
    <property type="project" value="InterPro"/>
</dbReference>
<reference evidence="9 10" key="1">
    <citation type="journal article" date="2024" name="Nat. Commun.">
        <title>Phylogenomics reveals the evolutionary origins of lichenization in chlorophyte algae.</title>
        <authorList>
            <person name="Puginier C."/>
            <person name="Libourel C."/>
            <person name="Otte J."/>
            <person name="Skaloud P."/>
            <person name="Haon M."/>
            <person name="Grisel S."/>
            <person name="Petersen M."/>
            <person name="Berrin J.G."/>
            <person name="Delaux P.M."/>
            <person name="Dal Grande F."/>
            <person name="Keller J."/>
        </authorList>
    </citation>
    <scope>NUCLEOTIDE SEQUENCE [LARGE SCALE GENOMIC DNA]</scope>
    <source>
        <strain evidence="9 10">SAG 2043</strain>
    </source>
</reference>
<dbReference type="InterPro" id="IPR008721">
    <property type="entry name" value="ORC6_cyclin_first"/>
</dbReference>
<comment type="subcellular location">
    <subcellularLocation>
        <location evidence="1">Nucleus</location>
    </subcellularLocation>
</comment>
<keyword evidence="5" id="KW-0539">Nucleus</keyword>
<evidence type="ECO:0000256" key="1">
    <source>
        <dbReference type="ARBA" id="ARBA00004123"/>
    </source>
</evidence>
<feature type="domain" description="ORC6 first cyclin-like" evidence="7">
    <location>
        <begin position="27"/>
        <end position="105"/>
    </location>
</feature>
<evidence type="ECO:0000313" key="10">
    <source>
        <dbReference type="Proteomes" id="UP001489004"/>
    </source>
</evidence>
<dbReference type="PANTHER" id="PTHR13394">
    <property type="entry name" value="ORIGIN RECOGNITION COMPLEX SUBUNIT 6"/>
    <property type="match status" value="1"/>
</dbReference>
<evidence type="ECO:0000256" key="5">
    <source>
        <dbReference type="ARBA" id="ARBA00023242"/>
    </source>
</evidence>
<feature type="compositionally biased region" description="Basic and acidic residues" evidence="6">
    <location>
        <begin position="246"/>
        <end position="271"/>
    </location>
</feature>
<dbReference type="GO" id="GO:0003677">
    <property type="term" value="F:DNA binding"/>
    <property type="evidence" value="ECO:0007669"/>
    <property type="project" value="UniProtKB-KW"/>
</dbReference>
<protein>
    <recommendedName>
        <fullName evidence="11">Origin recognition complex subunit 6</fullName>
    </recommendedName>
</protein>
<dbReference type="InterPro" id="IPR020529">
    <property type="entry name" value="ORC6_met/pln"/>
</dbReference>